<sequence>MPVAPDTPTFALRRVTEAEVLDCISSLCSKGTDVDNIPAKIIRLALVSIIATLTAVINKSIELSHFPSWKKAVITPLSKNNSPSTRSDTRHIAQLPEMAKILERIVHGQFLSHLTANGLLDAHQFGFRPGRSTQTAILDLTESIRQAIDKRKVSMIVSFDYSKAFDTIPHSLLIEKLRRIGCDRPTLGWFASYLTGRSQAIRLADGSYSSFVASTAGVPQGSVLGPLLFLVFINDLSARLSSSRHMMYADDTQILCSDIPARVQVLLDNVNDDVSAIVDWTDNNGIKLNASKSSAMLCGSQFFVNALKTATPPLFVQGAQLQLNQELTTLGLKLTPTLSWGPQVNRVCASVHYTLYTLRYYRHALLRTLRKRLIESMVFATFDHGSSVFYDLNKGQSLQLHRLHNACVRFVYGVIPQSTHVTPYRLALGWLSAQRRRDYNIIVLAINIISRQSPEPLSSLFIYSPIKQHTIPREPPPPRAFKSLIRDYLFNLDIQDWKQRCAVENLEYEPLTLRSLLPPM</sequence>
<name>A0ABD2W1Z5_9HYME</name>
<keyword evidence="3" id="KW-1185">Reference proteome</keyword>
<dbReference type="AlphaFoldDB" id="A0ABD2W1Z5"/>
<dbReference type="PANTHER" id="PTHR33332">
    <property type="entry name" value="REVERSE TRANSCRIPTASE DOMAIN-CONTAINING PROTEIN"/>
    <property type="match status" value="1"/>
</dbReference>
<gene>
    <name evidence="2" type="ORF">TKK_017781</name>
</gene>
<dbReference type="Proteomes" id="UP001627154">
    <property type="component" value="Unassembled WGS sequence"/>
</dbReference>
<protein>
    <recommendedName>
        <fullName evidence="1">Reverse transcriptase domain-containing protein</fullName>
    </recommendedName>
</protein>
<evidence type="ECO:0000313" key="2">
    <source>
        <dbReference type="EMBL" id="KAL3386858.1"/>
    </source>
</evidence>
<dbReference type="PROSITE" id="PS50878">
    <property type="entry name" value="RT_POL"/>
    <property type="match status" value="1"/>
</dbReference>
<evidence type="ECO:0000313" key="3">
    <source>
        <dbReference type="Proteomes" id="UP001627154"/>
    </source>
</evidence>
<dbReference type="Pfam" id="PF00078">
    <property type="entry name" value="RVT_1"/>
    <property type="match status" value="1"/>
</dbReference>
<dbReference type="InterPro" id="IPR043502">
    <property type="entry name" value="DNA/RNA_pol_sf"/>
</dbReference>
<dbReference type="SUPFAM" id="SSF56672">
    <property type="entry name" value="DNA/RNA polymerases"/>
    <property type="match status" value="1"/>
</dbReference>
<dbReference type="CDD" id="cd01650">
    <property type="entry name" value="RT_nLTR_like"/>
    <property type="match status" value="1"/>
</dbReference>
<comment type="caution">
    <text evidence="2">The sequence shown here is derived from an EMBL/GenBank/DDBJ whole genome shotgun (WGS) entry which is preliminary data.</text>
</comment>
<accession>A0ABD2W1Z5</accession>
<reference evidence="2 3" key="1">
    <citation type="journal article" date="2024" name="bioRxiv">
        <title>A reference genome for Trichogramma kaykai: A tiny desert-dwelling parasitoid wasp with competing sex-ratio distorters.</title>
        <authorList>
            <person name="Culotta J."/>
            <person name="Lindsey A.R."/>
        </authorList>
    </citation>
    <scope>NUCLEOTIDE SEQUENCE [LARGE SCALE GENOMIC DNA]</scope>
    <source>
        <strain evidence="2 3">KSX58</strain>
    </source>
</reference>
<proteinExistence type="predicted"/>
<dbReference type="GO" id="GO:0071897">
    <property type="term" value="P:DNA biosynthetic process"/>
    <property type="evidence" value="ECO:0007669"/>
    <property type="project" value="UniProtKB-ARBA"/>
</dbReference>
<dbReference type="EMBL" id="JBJJXI010000143">
    <property type="protein sequence ID" value="KAL3386858.1"/>
    <property type="molecule type" value="Genomic_DNA"/>
</dbReference>
<dbReference type="InterPro" id="IPR000477">
    <property type="entry name" value="RT_dom"/>
</dbReference>
<organism evidence="2 3">
    <name type="scientific">Trichogramma kaykai</name>
    <dbReference type="NCBI Taxonomy" id="54128"/>
    <lineage>
        <taxon>Eukaryota</taxon>
        <taxon>Metazoa</taxon>
        <taxon>Ecdysozoa</taxon>
        <taxon>Arthropoda</taxon>
        <taxon>Hexapoda</taxon>
        <taxon>Insecta</taxon>
        <taxon>Pterygota</taxon>
        <taxon>Neoptera</taxon>
        <taxon>Endopterygota</taxon>
        <taxon>Hymenoptera</taxon>
        <taxon>Apocrita</taxon>
        <taxon>Proctotrupomorpha</taxon>
        <taxon>Chalcidoidea</taxon>
        <taxon>Trichogrammatidae</taxon>
        <taxon>Trichogramma</taxon>
    </lineage>
</organism>
<feature type="domain" description="Reverse transcriptase" evidence="1">
    <location>
        <begin position="58"/>
        <end position="334"/>
    </location>
</feature>
<evidence type="ECO:0000259" key="1">
    <source>
        <dbReference type="PROSITE" id="PS50878"/>
    </source>
</evidence>